<gene>
    <name evidence="1" type="ORF">Hyperionvirus9_35</name>
</gene>
<organism evidence="1">
    <name type="scientific">Hyperionvirus sp</name>
    <dbReference type="NCBI Taxonomy" id="2487770"/>
    <lineage>
        <taxon>Viruses</taxon>
        <taxon>Varidnaviria</taxon>
        <taxon>Bamfordvirae</taxon>
        <taxon>Nucleocytoviricota</taxon>
        <taxon>Megaviricetes</taxon>
        <taxon>Imitervirales</taxon>
        <taxon>Mimiviridae</taxon>
        <taxon>Klosneuvirinae</taxon>
    </lineage>
</organism>
<dbReference type="EMBL" id="MK072391">
    <property type="protein sequence ID" value="AYV83618.1"/>
    <property type="molecule type" value="Genomic_DNA"/>
</dbReference>
<evidence type="ECO:0000313" key="1">
    <source>
        <dbReference type="EMBL" id="AYV83618.1"/>
    </source>
</evidence>
<protein>
    <submittedName>
        <fullName evidence="1">Uncharacterized protein</fullName>
    </submittedName>
</protein>
<reference evidence="1" key="1">
    <citation type="submission" date="2018-10" db="EMBL/GenBank/DDBJ databases">
        <title>Hidden diversity of soil giant viruses.</title>
        <authorList>
            <person name="Schulz F."/>
            <person name="Alteio L."/>
            <person name="Goudeau D."/>
            <person name="Ryan E.M."/>
            <person name="Malmstrom R.R."/>
            <person name="Blanchard J."/>
            <person name="Woyke T."/>
        </authorList>
    </citation>
    <scope>NUCLEOTIDE SEQUENCE</scope>
    <source>
        <strain evidence="1">HYV1</strain>
    </source>
</reference>
<proteinExistence type="predicted"/>
<sequence>MQNGVAMLLELFVNMEYQVISVSNCVTYKSLFRNKSIMYILFEENKFDF</sequence>
<name>A0A3G5A8P6_9VIRU</name>
<accession>A0A3G5A8P6</accession>